<dbReference type="KEGG" id="mcui:G8O30_02835"/>
<dbReference type="Pfam" id="PF17277">
    <property type="entry name" value="DUF5342"/>
    <property type="match status" value="1"/>
</dbReference>
<sequence>MFTHFQVKSLFENREIPGWSFSFFAQGEKVHGTYEKDGTINWGNEPRERSDAEKFVHEMMLFHVYEK</sequence>
<dbReference type="AlphaFoldDB" id="A0A7S8HEQ5"/>
<dbReference type="RefSeq" id="WP_239673489.1">
    <property type="nucleotide sequence ID" value="NZ_CP049742.1"/>
</dbReference>
<organism evidence="1 2">
    <name type="scientific">Mangrovibacillus cuniculi</name>
    <dbReference type="NCBI Taxonomy" id="2593652"/>
    <lineage>
        <taxon>Bacteria</taxon>
        <taxon>Bacillati</taxon>
        <taxon>Bacillota</taxon>
        <taxon>Bacilli</taxon>
        <taxon>Bacillales</taxon>
        <taxon>Bacillaceae</taxon>
        <taxon>Mangrovibacillus</taxon>
    </lineage>
</organism>
<dbReference type="PIRSF" id="PIRSF037692">
    <property type="entry name" value="UCP037692"/>
    <property type="match status" value="1"/>
</dbReference>
<dbReference type="Proteomes" id="UP000593626">
    <property type="component" value="Chromosome"/>
</dbReference>
<evidence type="ECO:0000313" key="2">
    <source>
        <dbReference type="Proteomes" id="UP000593626"/>
    </source>
</evidence>
<dbReference type="InterPro" id="IPR017263">
    <property type="entry name" value="UCP037692"/>
</dbReference>
<reference evidence="1 2" key="1">
    <citation type="submission" date="2019-07" db="EMBL/GenBank/DDBJ databases">
        <title>Genome sequence of 2 isolates from Red Sea Mangroves.</title>
        <authorList>
            <person name="Sefrji F."/>
            <person name="Michoud G."/>
            <person name="Merlino G."/>
            <person name="Daffonchio D."/>
        </authorList>
    </citation>
    <scope>NUCLEOTIDE SEQUENCE [LARGE SCALE GENOMIC DNA]</scope>
    <source>
        <strain evidence="1 2">R1DC41</strain>
    </source>
</reference>
<name>A0A7S8HEQ5_9BACI</name>
<keyword evidence="2" id="KW-1185">Reference proteome</keyword>
<protein>
    <submittedName>
        <fullName evidence="1">YheE family protein</fullName>
    </submittedName>
</protein>
<dbReference type="EMBL" id="CP049742">
    <property type="protein sequence ID" value="QPC45967.1"/>
    <property type="molecule type" value="Genomic_DNA"/>
</dbReference>
<accession>A0A7S8HEQ5</accession>
<proteinExistence type="predicted"/>
<gene>
    <name evidence="1" type="ORF">G8O30_02835</name>
</gene>
<evidence type="ECO:0000313" key="1">
    <source>
        <dbReference type="EMBL" id="QPC45967.1"/>
    </source>
</evidence>